<dbReference type="InterPro" id="IPR000092">
    <property type="entry name" value="Polyprenyl_synt"/>
</dbReference>
<evidence type="ECO:0000256" key="1">
    <source>
        <dbReference type="ARBA" id="ARBA00001946"/>
    </source>
</evidence>
<dbReference type="GO" id="GO:0005737">
    <property type="term" value="C:cytoplasm"/>
    <property type="evidence" value="ECO:0007669"/>
    <property type="project" value="TreeGrafter"/>
</dbReference>
<keyword evidence="4" id="KW-0460">Magnesium</keyword>
<evidence type="ECO:0000256" key="3">
    <source>
        <dbReference type="ARBA" id="ARBA00022723"/>
    </source>
</evidence>
<dbReference type="GO" id="GO:0045337">
    <property type="term" value="P:farnesyl diphosphate biosynthetic process"/>
    <property type="evidence" value="ECO:0007669"/>
    <property type="project" value="TreeGrafter"/>
</dbReference>
<reference evidence="8 9" key="1">
    <citation type="submission" date="2020-04" db="EMBL/GenBank/DDBJ databases">
        <authorList>
            <person name="Wallbank WR R."/>
            <person name="Pardo Diaz C."/>
            <person name="Kozak K."/>
            <person name="Martin S."/>
            <person name="Jiggins C."/>
            <person name="Moest M."/>
            <person name="Warren A I."/>
            <person name="Byers J.R.P. K."/>
            <person name="Montejo-Kovacevich G."/>
            <person name="Yen C E."/>
        </authorList>
    </citation>
    <scope>NUCLEOTIDE SEQUENCE [LARGE SCALE GENOMIC DNA]</scope>
</reference>
<accession>A0A8S0Z8Y2</accession>
<dbReference type="Pfam" id="PF00348">
    <property type="entry name" value="polyprenyl_synt"/>
    <property type="match status" value="1"/>
</dbReference>
<dbReference type="GO" id="GO:0004161">
    <property type="term" value="F:dimethylallyltranstransferase activity"/>
    <property type="evidence" value="ECO:0007669"/>
    <property type="project" value="TreeGrafter"/>
</dbReference>
<proteinExistence type="inferred from homology"/>
<dbReference type="InterPro" id="IPR039702">
    <property type="entry name" value="FPS1-like"/>
</dbReference>
<dbReference type="OrthoDB" id="410267at2759"/>
<dbReference type="SFLD" id="SFLDS00005">
    <property type="entry name" value="Isoprenoid_Synthase_Type_I"/>
    <property type="match status" value="1"/>
</dbReference>
<comment type="cofactor">
    <cofactor evidence="1">
        <name>Mg(2+)</name>
        <dbReference type="ChEBI" id="CHEBI:18420"/>
    </cofactor>
</comment>
<dbReference type="GO" id="GO:0042811">
    <property type="term" value="P:pheromone biosynthetic process"/>
    <property type="evidence" value="ECO:0007669"/>
    <property type="project" value="UniProtKB-ARBA"/>
</dbReference>
<dbReference type="Gene3D" id="1.10.600.10">
    <property type="entry name" value="Farnesyl Diphosphate Synthase"/>
    <property type="match status" value="1"/>
</dbReference>
<dbReference type="PROSITE" id="PS00723">
    <property type="entry name" value="POLYPRENYL_SYNTHASE_1"/>
    <property type="match status" value="1"/>
</dbReference>
<comment type="caution">
    <text evidence="8">The sequence shown here is derived from an EMBL/GenBank/DDBJ whole genome shotgun (WGS) entry which is preliminary data.</text>
</comment>
<evidence type="ECO:0000256" key="5">
    <source>
        <dbReference type="ARBA" id="ARBA00033740"/>
    </source>
</evidence>
<keyword evidence="2 7" id="KW-0808">Transferase</keyword>
<dbReference type="SUPFAM" id="SSF48576">
    <property type="entry name" value="Terpenoid synthases"/>
    <property type="match status" value="1"/>
</dbReference>
<protein>
    <recommendedName>
        <fullName evidence="6">Farnesyl pyrophosphate synthase</fullName>
    </recommendedName>
</protein>
<dbReference type="PROSITE" id="PS00444">
    <property type="entry name" value="POLYPRENYL_SYNTHASE_2"/>
    <property type="match status" value="1"/>
</dbReference>
<dbReference type="Proteomes" id="UP000494256">
    <property type="component" value="Unassembled WGS sequence"/>
</dbReference>
<dbReference type="CDD" id="cd00685">
    <property type="entry name" value="Trans_IPPS_HT"/>
    <property type="match status" value="1"/>
</dbReference>
<sequence>MNICRKSVFNVLVIGKNTTPTVATDFTVRFGRRFWSTTMSTRSFDIGKEKKDFFNALPNIIDNLAEHPKFQELPIAKEWMKKVINGTVPGGKASRGLTTVMSFKMVEQPEYITKETIRLAHALGWCTEFLQAYCVVLDDIVDGSLTRRGQPCWYRREDVGMAHAVNDATLIYYSIHRILKNYFEKSPIYVKLYQAFNETLFNTSFGQFLDIRGSEHKKRYESFTRENYEEIIKYKTAYYTYKLPISIGLMLANKFSEETKSNCEDISFQLGKLFQIQDDYIDCFGDESLTGKKGTDIQEGKCTWLAVNALERCNKNNRAVFATCYGSKEPAHVERIKQLYTQLKLPQVYKEEERQMYNNVVHKIKIISSQAERELFNRLLDMTYDRKK</sequence>
<evidence type="ECO:0000256" key="6">
    <source>
        <dbReference type="ARBA" id="ARBA00034546"/>
    </source>
</evidence>
<evidence type="ECO:0000313" key="9">
    <source>
        <dbReference type="Proteomes" id="UP000494256"/>
    </source>
</evidence>
<dbReference type="PANTHER" id="PTHR11525:SF0">
    <property type="entry name" value="FARNESYL PYROPHOSPHATE SYNTHASE"/>
    <property type="match status" value="1"/>
</dbReference>
<dbReference type="InterPro" id="IPR008949">
    <property type="entry name" value="Isoprenoid_synthase_dom_sf"/>
</dbReference>
<gene>
    <name evidence="8" type="ORF">APLA_LOCUS3688</name>
</gene>
<dbReference type="InterPro" id="IPR033749">
    <property type="entry name" value="Polyprenyl_synt_CS"/>
</dbReference>
<evidence type="ECO:0000313" key="8">
    <source>
        <dbReference type="EMBL" id="CAB3228871.1"/>
    </source>
</evidence>
<dbReference type="GO" id="GO:0046872">
    <property type="term" value="F:metal ion binding"/>
    <property type="evidence" value="ECO:0007669"/>
    <property type="project" value="UniProtKB-KW"/>
</dbReference>
<comment type="similarity">
    <text evidence="7">Belongs to the FPP/GGPP synthase family.</text>
</comment>
<evidence type="ECO:0000256" key="4">
    <source>
        <dbReference type="ARBA" id="ARBA00022842"/>
    </source>
</evidence>
<dbReference type="PANTHER" id="PTHR11525">
    <property type="entry name" value="FARNESYL-PYROPHOSPHATE SYNTHETASE"/>
    <property type="match status" value="1"/>
</dbReference>
<evidence type="ECO:0000256" key="7">
    <source>
        <dbReference type="RuleBase" id="RU004466"/>
    </source>
</evidence>
<comment type="pathway">
    <text evidence="5">Pheromone biosynthesis.</text>
</comment>
<dbReference type="AlphaFoldDB" id="A0A8S0Z8Y2"/>
<name>A0A8S0Z8Y2_ARCPL</name>
<evidence type="ECO:0000256" key="2">
    <source>
        <dbReference type="ARBA" id="ARBA00022679"/>
    </source>
</evidence>
<dbReference type="GO" id="GO:0004337">
    <property type="term" value="F:(2E,6E)-farnesyl diphosphate synthase activity"/>
    <property type="evidence" value="ECO:0007669"/>
    <property type="project" value="TreeGrafter"/>
</dbReference>
<organism evidence="8 9">
    <name type="scientific">Arctia plantaginis</name>
    <name type="common">Wood tiger moth</name>
    <name type="synonym">Phalaena plantaginis</name>
    <dbReference type="NCBI Taxonomy" id="874455"/>
    <lineage>
        <taxon>Eukaryota</taxon>
        <taxon>Metazoa</taxon>
        <taxon>Ecdysozoa</taxon>
        <taxon>Arthropoda</taxon>
        <taxon>Hexapoda</taxon>
        <taxon>Insecta</taxon>
        <taxon>Pterygota</taxon>
        <taxon>Neoptera</taxon>
        <taxon>Endopterygota</taxon>
        <taxon>Lepidoptera</taxon>
        <taxon>Glossata</taxon>
        <taxon>Ditrysia</taxon>
        <taxon>Noctuoidea</taxon>
        <taxon>Erebidae</taxon>
        <taxon>Arctiinae</taxon>
        <taxon>Arctia</taxon>
    </lineage>
</organism>
<dbReference type="EMBL" id="CADEBD010000284">
    <property type="protein sequence ID" value="CAB3228871.1"/>
    <property type="molecule type" value="Genomic_DNA"/>
</dbReference>
<keyword evidence="3" id="KW-0479">Metal-binding</keyword>
<dbReference type="SFLD" id="SFLDG01017">
    <property type="entry name" value="Polyprenyl_Transferase_Like"/>
    <property type="match status" value="1"/>
</dbReference>